<keyword evidence="1" id="KW-0472">Membrane</keyword>
<evidence type="ECO:0000259" key="2">
    <source>
        <dbReference type="Pfam" id="PF01609"/>
    </source>
</evidence>
<dbReference type="GO" id="GO:0004803">
    <property type="term" value="F:transposase activity"/>
    <property type="evidence" value="ECO:0007669"/>
    <property type="project" value="InterPro"/>
</dbReference>
<evidence type="ECO:0000256" key="1">
    <source>
        <dbReference type="SAM" id="Phobius"/>
    </source>
</evidence>
<dbReference type="GO" id="GO:0006313">
    <property type="term" value="P:DNA transposition"/>
    <property type="evidence" value="ECO:0007669"/>
    <property type="project" value="InterPro"/>
</dbReference>
<keyword evidence="6" id="KW-1185">Reference proteome</keyword>
<name>A0A081N6W0_9GAMM</name>
<evidence type="ECO:0000313" key="5">
    <source>
        <dbReference type="EMBL" id="KEQ15980.1"/>
    </source>
</evidence>
<dbReference type="Proteomes" id="UP000028006">
    <property type="component" value="Unassembled WGS sequence"/>
</dbReference>
<sequence length="251" mass="28750">MDRTRLLDDQWLNILSLLSSFPQVRIGQHDKCRAFIEAVLWILRTGAQWRQLPKERGQWNSVFKRYSRWCGYGIWTGLLESIAQDADYQHVSIDSTVIRAHACAAGAKNSTAEDEAMGRSKGGFSCKVHALTDALGLPVRFIITPGQAADIKEAIPLMENISTEALLADKGYDSDYLVQWLAERNIQAVIPPKANRREPHDCDWWLYKERHGVECMFGKIKHYRRVSSRFEKKAINYLGMLAIVAIMLWLR</sequence>
<dbReference type="EMBL" id="JOKG01000001">
    <property type="protein sequence ID" value="KEQ15980.1"/>
    <property type="molecule type" value="Genomic_DNA"/>
</dbReference>
<feature type="domain" description="Insertion element IS402-like" evidence="3">
    <location>
        <begin position="7"/>
        <end position="78"/>
    </location>
</feature>
<keyword evidence="1" id="KW-0812">Transmembrane</keyword>
<dbReference type="EMBL" id="JOKG01000002">
    <property type="protein sequence ID" value="KEQ14183.1"/>
    <property type="molecule type" value="Genomic_DNA"/>
</dbReference>
<keyword evidence="1" id="KW-1133">Transmembrane helix</keyword>
<comment type="caution">
    <text evidence="4">The sequence shown here is derived from an EMBL/GenBank/DDBJ whole genome shotgun (WGS) entry which is preliminary data.</text>
</comment>
<dbReference type="eggNOG" id="COG3293">
    <property type="taxonomic scope" value="Bacteria"/>
</dbReference>
<evidence type="ECO:0000259" key="3">
    <source>
        <dbReference type="Pfam" id="PF13340"/>
    </source>
</evidence>
<dbReference type="NCBIfam" id="NF033580">
    <property type="entry name" value="transpos_IS5_3"/>
    <property type="match status" value="1"/>
</dbReference>
<dbReference type="AlphaFoldDB" id="A0A081N6W0"/>
<proteinExistence type="predicted"/>
<dbReference type="RefSeq" id="WP_034873242.1">
    <property type="nucleotide sequence ID" value="NZ_JOKG01000001.1"/>
</dbReference>
<organism evidence="4 6">
    <name type="scientific">Endozoicomonas montiporae</name>
    <dbReference type="NCBI Taxonomy" id="1027273"/>
    <lineage>
        <taxon>Bacteria</taxon>
        <taxon>Pseudomonadati</taxon>
        <taxon>Pseudomonadota</taxon>
        <taxon>Gammaproteobacteria</taxon>
        <taxon>Oceanospirillales</taxon>
        <taxon>Endozoicomonadaceae</taxon>
        <taxon>Endozoicomonas</taxon>
    </lineage>
</organism>
<accession>A0A081N6W0</accession>
<dbReference type="GO" id="GO:0003677">
    <property type="term" value="F:DNA binding"/>
    <property type="evidence" value="ECO:0007669"/>
    <property type="project" value="InterPro"/>
</dbReference>
<dbReference type="InterPro" id="IPR025161">
    <property type="entry name" value="IS402-like_dom"/>
</dbReference>
<gene>
    <name evidence="5" type="ORF">GZ77_05735</name>
    <name evidence="4" type="ORF">GZ77_07020</name>
</gene>
<dbReference type="PANTHER" id="PTHR30007:SF1">
    <property type="entry name" value="BLR1914 PROTEIN"/>
    <property type="match status" value="1"/>
</dbReference>
<dbReference type="Pfam" id="PF01609">
    <property type="entry name" value="DDE_Tnp_1"/>
    <property type="match status" value="1"/>
</dbReference>
<evidence type="ECO:0000313" key="4">
    <source>
        <dbReference type="EMBL" id="KEQ14183.1"/>
    </source>
</evidence>
<dbReference type="Pfam" id="PF13340">
    <property type="entry name" value="DUF4096"/>
    <property type="match status" value="1"/>
</dbReference>
<evidence type="ECO:0000313" key="6">
    <source>
        <dbReference type="Proteomes" id="UP000028006"/>
    </source>
</evidence>
<feature type="domain" description="Transposase IS4-like" evidence="2">
    <location>
        <begin position="87"/>
        <end position="247"/>
    </location>
</feature>
<feature type="transmembrane region" description="Helical" evidence="1">
    <location>
        <begin position="234"/>
        <end position="250"/>
    </location>
</feature>
<protein>
    <submittedName>
        <fullName evidence="4">Uncharacterized protein</fullName>
    </submittedName>
</protein>
<dbReference type="InterPro" id="IPR002559">
    <property type="entry name" value="Transposase_11"/>
</dbReference>
<dbReference type="PANTHER" id="PTHR30007">
    <property type="entry name" value="PHP DOMAIN PROTEIN"/>
    <property type="match status" value="1"/>
</dbReference>
<reference evidence="4 6" key="1">
    <citation type="submission" date="2014-06" db="EMBL/GenBank/DDBJ databases">
        <title>Whole Genome Sequences of Three Symbiotic Endozoicomonas Bacteria.</title>
        <authorList>
            <person name="Neave M.J."/>
            <person name="Apprill A."/>
            <person name="Voolstra C.R."/>
        </authorList>
    </citation>
    <scope>NUCLEOTIDE SEQUENCE [LARGE SCALE GENOMIC DNA]</scope>
    <source>
        <strain evidence="4 6">LMG 24815</strain>
    </source>
</reference>